<dbReference type="InParanoid" id="F0YKR3"/>
<dbReference type="KEGG" id="aaf:AURANDRAFT_67318"/>
<protein>
    <submittedName>
        <fullName evidence="2">Uncharacterized protein</fullName>
    </submittedName>
</protein>
<feature type="compositionally biased region" description="Basic residues" evidence="1">
    <location>
        <begin position="11"/>
        <end position="20"/>
    </location>
</feature>
<evidence type="ECO:0000313" key="3">
    <source>
        <dbReference type="Proteomes" id="UP000002729"/>
    </source>
</evidence>
<proteinExistence type="predicted"/>
<accession>F0YKR3</accession>
<keyword evidence="3" id="KW-1185">Reference proteome</keyword>
<gene>
    <name evidence="2" type="ORF">AURANDRAFT_67318</name>
</gene>
<evidence type="ECO:0000256" key="1">
    <source>
        <dbReference type="SAM" id="MobiDB-lite"/>
    </source>
</evidence>
<dbReference type="EMBL" id="GL833153">
    <property type="protein sequence ID" value="EGB04280.1"/>
    <property type="molecule type" value="Genomic_DNA"/>
</dbReference>
<feature type="region of interest" description="Disordered" evidence="1">
    <location>
        <begin position="1"/>
        <end position="25"/>
    </location>
</feature>
<dbReference type="AlphaFoldDB" id="F0YKR3"/>
<dbReference type="GeneID" id="20226184"/>
<dbReference type="RefSeq" id="XP_009040990.1">
    <property type="nucleotide sequence ID" value="XM_009042742.1"/>
</dbReference>
<organism evidence="3">
    <name type="scientific">Aureococcus anophagefferens</name>
    <name type="common">Harmful bloom alga</name>
    <dbReference type="NCBI Taxonomy" id="44056"/>
    <lineage>
        <taxon>Eukaryota</taxon>
        <taxon>Sar</taxon>
        <taxon>Stramenopiles</taxon>
        <taxon>Ochrophyta</taxon>
        <taxon>Pelagophyceae</taxon>
        <taxon>Pelagomonadales</taxon>
        <taxon>Pelagomonadaceae</taxon>
        <taxon>Aureococcus</taxon>
    </lineage>
</organism>
<name>F0YKR3_AURAN</name>
<feature type="compositionally biased region" description="Basic and acidic residues" evidence="1">
    <location>
        <begin position="1"/>
        <end position="10"/>
    </location>
</feature>
<sequence>MDKQLETEPKPKKKVGRPRKYHTDEEYKAARKIQNDKYTAKIKKMRELCKIFAFHDAIYIKQPNGLYYQLNAFMDDLYKLGRDQYSDVPLKMNNNYGYIGFNGLFRTGREVHDLLPYSTQSFVAPLAAIPPALASVCGDAVAHGRLEIQIANASRFAPVPKHLAAPSFEALHDEDRSD</sequence>
<reference evidence="2 3" key="1">
    <citation type="journal article" date="2011" name="Proc. Natl. Acad. Sci. U.S.A.">
        <title>Niche of harmful alga Aureococcus anophagefferens revealed through ecogenomics.</title>
        <authorList>
            <person name="Gobler C.J."/>
            <person name="Berry D.L."/>
            <person name="Dyhrman S.T."/>
            <person name="Wilhelm S.W."/>
            <person name="Salamov A."/>
            <person name="Lobanov A.V."/>
            <person name="Zhang Y."/>
            <person name="Collier J.L."/>
            <person name="Wurch L.L."/>
            <person name="Kustka A.B."/>
            <person name="Dill B.D."/>
            <person name="Shah M."/>
            <person name="VerBerkmoes N.C."/>
            <person name="Kuo A."/>
            <person name="Terry A."/>
            <person name="Pangilinan J."/>
            <person name="Lindquist E.A."/>
            <person name="Lucas S."/>
            <person name="Paulsen I.T."/>
            <person name="Hattenrath-Lehmann T.K."/>
            <person name="Talmage S.C."/>
            <person name="Walker E.A."/>
            <person name="Koch F."/>
            <person name="Burson A.M."/>
            <person name="Marcoval M.A."/>
            <person name="Tang Y.Z."/>
            <person name="Lecleir G.R."/>
            <person name="Coyne K.J."/>
            <person name="Berg G.M."/>
            <person name="Bertrand E.M."/>
            <person name="Saito M.A."/>
            <person name="Gladyshev V.N."/>
            <person name="Grigoriev I.V."/>
        </authorList>
    </citation>
    <scope>NUCLEOTIDE SEQUENCE [LARGE SCALE GENOMIC DNA]</scope>
    <source>
        <strain evidence="3">CCMP 1984</strain>
    </source>
</reference>
<dbReference type="Proteomes" id="UP000002729">
    <property type="component" value="Unassembled WGS sequence"/>
</dbReference>
<evidence type="ECO:0000313" key="2">
    <source>
        <dbReference type="EMBL" id="EGB04280.1"/>
    </source>
</evidence>